<feature type="compositionally biased region" description="Polar residues" evidence="6">
    <location>
        <begin position="1"/>
        <end position="11"/>
    </location>
</feature>
<comment type="similarity">
    <text evidence="2">Belongs to the CD225/Dispanin family.</text>
</comment>
<dbReference type="Proteomes" id="UP001066276">
    <property type="component" value="Chromosome 7"/>
</dbReference>
<keyword evidence="5 7" id="KW-0472">Membrane</keyword>
<dbReference type="InterPro" id="IPR007593">
    <property type="entry name" value="CD225/Dispanin_fam"/>
</dbReference>
<keyword evidence="4 7" id="KW-1133">Transmembrane helix</keyword>
<evidence type="ECO:0000256" key="2">
    <source>
        <dbReference type="ARBA" id="ARBA00006843"/>
    </source>
</evidence>
<evidence type="ECO:0000256" key="1">
    <source>
        <dbReference type="ARBA" id="ARBA00004370"/>
    </source>
</evidence>
<evidence type="ECO:0000256" key="4">
    <source>
        <dbReference type="ARBA" id="ARBA00022989"/>
    </source>
</evidence>
<sequence length="136" mass="14576">MESSAVSNDYTVSGGPQKPAQSPPWGAGNSKESDAPVDSSPGLEEPHLLYSILTMLLCCPPIGLGALVYSKKTIAANQEGDVLEACRASNRALTLNRVALGIGSAMFIAAISYLIFGILAKWDFYRDPRTYKFYLG</sequence>
<evidence type="ECO:0000313" key="8">
    <source>
        <dbReference type="EMBL" id="KAJ1132445.1"/>
    </source>
</evidence>
<dbReference type="GO" id="GO:0016020">
    <property type="term" value="C:membrane"/>
    <property type="evidence" value="ECO:0007669"/>
    <property type="project" value="UniProtKB-SubCell"/>
</dbReference>
<dbReference type="EMBL" id="JANPWB010000011">
    <property type="protein sequence ID" value="KAJ1132445.1"/>
    <property type="molecule type" value="Genomic_DNA"/>
</dbReference>
<evidence type="ECO:0000256" key="5">
    <source>
        <dbReference type="ARBA" id="ARBA00023136"/>
    </source>
</evidence>
<feature type="region of interest" description="Disordered" evidence="6">
    <location>
        <begin position="1"/>
        <end position="42"/>
    </location>
</feature>
<evidence type="ECO:0000256" key="3">
    <source>
        <dbReference type="ARBA" id="ARBA00022692"/>
    </source>
</evidence>
<feature type="transmembrane region" description="Helical" evidence="7">
    <location>
        <begin position="48"/>
        <end position="69"/>
    </location>
</feature>
<feature type="transmembrane region" description="Helical" evidence="7">
    <location>
        <begin position="98"/>
        <end position="120"/>
    </location>
</feature>
<protein>
    <submittedName>
        <fullName evidence="8">Uncharacterized protein</fullName>
    </submittedName>
</protein>
<name>A0AAV7PZP0_PLEWA</name>
<dbReference type="AlphaFoldDB" id="A0AAV7PZP0"/>
<evidence type="ECO:0000256" key="7">
    <source>
        <dbReference type="SAM" id="Phobius"/>
    </source>
</evidence>
<proteinExistence type="inferred from homology"/>
<keyword evidence="3 7" id="KW-0812">Transmembrane</keyword>
<dbReference type="InterPro" id="IPR051423">
    <property type="entry name" value="CD225/Dispanin"/>
</dbReference>
<reference evidence="8" key="1">
    <citation type="journal article" date="2022" name="bioRxiv">
        <title>Sequencing and chromosome-scale assembly of the giantPleurodeles waltlgenome.</title>
        <authorList>
            <person name="Brown T."/>
            <person name="Elewa A."/>
            <person name="Iarovenko S."/>
            <person name="Subramanian E."/>
            <person name="Araus A.J."/>
            <person name="Petzold A."/>
            <person name="Susuki M."/>
            <person name="Suzuki K.-i.T."/>
            <person name="Hayashi T."/>
            <person name="Toyoda A."/>
            <person name="Oliveira C."/>
            <person name="Osipova E."/>
            <person name="Leigh N.D."/>
            <person name="Simon A."/>
            <person name="Yun M.H."/>
        </authorList>
    </citation>
    <scope>NUCLEOTIDE SEQUENCE</scope>
    <source>
        <strain evidence="8">20211129_DDA</strain>
        <tissue evidence="8">Liver</tissue>
    </source>
</reference>
<evidence type="ECO:0000313" key="9">
    <source>
        <dbReference type="Proteomes" id="UP001066276"/>
    </source>
</evidence>
<comment type="caution">
    <text evidence="8">The sequence shown here is derived from an EMBL/GenBank/DDBJ whole genome shotgun (WGS) entry which is preliminary data.</text>
</comment>
<comment type="subcellular location">
    <subcellularLocation>
        <location evidence="1">Membrane</location>
    </subcellularLocation>
</comment>
<dbReference type="PANTHER" id="PTHR14948:SF46">
    <property type="entry name" value="DISPANIN SUBFAMILY A MEMBER 2B-LIKE-RELATED"/>
    <property type="match status" value="1"/>
</dbReference>
<dbReference type="PANTHER" id="PTHR14948">
    <property type="entry name" value="NG5"/>
    <property type="match status" value="1"/>
</dbReference>
<accession>A0AAV7PZP0</accession>
<organism evidence="8 9">
    <name type="scientific">Pleurodeles waltl</name>
    <name type="common">Iberian ribbed newt</name>
    <dbReference type="NCBI Taxonomy" id="8319"/>
    <lineage>
        <taxon>Eukaryota</taxon>
        <taxon>Metazoa</taxon>
        <taxon>Chordata</taxon>
        <taxon>Craniata</taxon>
        <taxon>Vertebrata</taxon>
        <taxon>Euteleostomi</taxon>
        <taxon>Amphibia</taxon>
        <taxon>Batrachia</taxon>
        <taxon>Caudata</taxon>
        <taxon>Salamandroidea</taxon>
        <taxon>Salamandridae</taxon>
        <taxon>Pleurodelinae</taxon>
        <taxon>Pleurodeles</taxon>
    </lineage>
</organism>
<evidence type="ECO:0000256" key="6">
    <source>
        <dbReference type="SAM" id="MobiDB-lite"/>
    </source>
</evidence>
<gene>
    <name evidence="8" type="ORF">NDU88_010757</name>
</gene>
<keyword evidence="9" id="KW-1185">Reference proteome</keyword>
<dbReference type="Pfam" id="PF04505">
    <property type="entry name" value="CD225"/>
    <property type="match status" value="1"/>
</dbReference>